<organism evidence="1 2">
    <name type="scientific">Hibiscus sabdariffa</name>
    <name type="common">roselle</name>
    <dbReference type="NCBI Taxonomy" id="183260"/>
    <lineage>
        <taxon>Eukaryota</taxon>
        <taxon>Viridiplantae</taxon>
        <taxon>Streptophyta</taxon>
        <taxon>Embryophyta</taxon>
        <taxon>Tracheophyta</taxon>
        <taxon>Spermatophyta</taxon>
        <taxon>Magnoliopsida</taxon>
        <taxon>eudicotyledons</taxon>
        <taxon>Gunneridae</taxon>
        <taxon>Pentapetalae</taxon>
        <taxon>rosids</taxon>
        <taxon>malvids</taxon>
        <taxon>Malvales</taxon>
        <taxon>Malvaceae</taxon>
        <taxon>Malvoideae</taxon>
        <taxon>Hibiscus</taxon>
    </lineage>
</organism>
<sequence>MNLWSCKAVTVGDLGEGEANSLNLTTWMMERSIPDAYPFSHLIVLLRQKKGSSAFSLAILHTLDLSHRRSLSGIACARQGRSNFIGEIK</sequence>
<evidence type="ECO:0000313" key="1">
    <source>
        <dbReference type="EMBL" id="KAK9031454.1"/>
    </source>
</evidence>
<accession>A0ABR2T210</accession>
<keyword evidence="2" id="KW-1185">Reference proteome</keyword>
<protein>
    <submittedName>
        <fullName evidence="1">Uncharacterized protein</fullName>
    </submittedName>
</protein>
<dbReference type="EMBL" id="JBBPBN010000010">
    <property type="protein sequence ID" value="KAK9031454.1"/>
    <property type="molecule type" value="Genomic_DNA"/>
</dbReference>
<reference evidence="1 2" key="1">
    <citation type="journal article" date="2024" name="G3 (Bethesda)">
        <title>Genome assembly of Hibiscus sabdariffa L. provides insights into metabolisms of medicinal natural products.</title>
        <authorList>
            <person name="Kim T."/>
        </authorList>
    </citation>
    <scope>NUCLEOTIDE SEQUENCE [LARGE SCALE GENOMIC DNA]</scope>
    <source>
        <strain evidence="1">TK-2024</strain>
        <tissue evidence="1">Old leaves</tissue>
    </source>
</reference>
<evidence type="ECO:0000313" key="2">
    <source>
        <dbReference type="Proteomes" id="UP001396334"/>
    </source>
</evidence>
<proteinExistence type="predicted"/>
<comment type="caution">
    <text evidence="1">The sequence shown here is derived from an EMBL/GenBank/DDBJ whole genome shotgun (WGS) entry which is preliminary data.</text>
</comment>
<gene>
    <name evidence="1" type="ORF">V6N11_032832</name>
</gene>
<name>A0ABR2T210_9ROSI</name>
<dbReference type="Proteomes" id="UP001396334">
    <property type="component" value="Unassembled WGS sequence"/>
</dbReference>